<dbReference type="OrthoDB" id="438611at2"/>
<dbReference type="GO" id="GO:0012505">
    <property type="term" value="C:endomembrane system"/>
    <property type="evidence" value="ECO:0007669"/>
    <property type="project" value="UniProtKB-SubCell"/>
</dbReference>
<protein>
    <submittedName>
        <fullName evidence="7">DUF202 domain-containing protein</fullName>
    </submittedName>
</protein>
<dbReference type="Proteomes" id="UP000292459">
    <property type="component" value="Unassembled WGS sequence"/>
</dbReference>
<evidence type="ECO:0000313" key="7">
    <source>
        <dbReference type="EMBL" id="RZM76713.1"/>
    </source>
</evidence>
<evidence type="ECO:0000256" key="3">
    <source>
        <dbReference type="ARBA" id="ARBA00022989"/>
    </source>
</evidence>
<evidence type="ECO:0000256" key="4">
    <source>
        <dbReference type="ARBA" id="ARBA00023136"/>
    </source>
</evidence>
<evidence type="ECO:0000313" key="8">
    <source>
        <dbReference type="Proteomes" id="UP000292459"/>
    </source>
</evidence>
<feature type="transmembrane region" description="Helical" evidence="5">
    <location>
        <begin position="125"/>
        <end position="147"/>
    </location>
</feature>
<sequence>MAEKRTGLSIQRTDLAAERNDLAMVRTALARERTRAAEERTLMAWIRTALSMISFGFGIDRLFKYLDKTEASTGINVLTEERILGLSLMSLGLFTLVAAIINHWRILKNIETEEYEYTPGWSQGLTVAIVLLFLGLAAFIPLVINGVTLGEVFTLDSQILQTLAALAIFLLMLTLGVKTELADLVILWRQPQLLMRALVAALVLFPVGAGVIGYVLLKDTSVGITIGVGLVALAAAPGAPLLTTRATMAGGNVAIATSLQVTLATLAVVTTPITLFIFTTIFTNVEANGEFLLIAKQVIMVQFLPLGLGLLVRRLGGESAANIGELLTTVANTLFIVLTVFLIGLSWVLLPTVPWRGFAVIPPVVLFGLACGHWLGGPELGNRSSIATGVIARNAGLALFLVAANGAPRSIPVIIAYMVVGAITALPYNIWIKKQQQAAIAPTTP</sequence>
<dbReference type="PANTHER" id="PTHR10361">
    <property type="entry name" value="SODIUM-BILE ACID COTRANSPORTER"/>
    <property type="match status" value="1"/>
</dbReference>
<dbReference type="EMBL" id="QVFV01000005">
    <property type="protein sequence ID" value="RZM76713.1"/>
    <property type="molecule type" value="Genomic_DNA"/>
</dbReference>
<keyword evidence="3 5" id="KW-1133">Transmembrane helix</keyword>
<keyword evidence="8" id="KW-1185">Reference proteome</keyword>
<keyword evidence="2 5" id="KW-0812">Transmembrane</keyword>
<dbReference type="Pfam" id="PF01758">
    <property type="entry name" value="SBF"/>
    <property type="match status" value="1"/>
</dbReference>
<name>A0A4Q7E4K2_9CYAN</name>
<dbReference type="PANTHER" id="PTHR10361:SF28">
    <property type="entry name" value="P3 PROTEIN-RELATED"/>
    <property type="match status" value="1"/>
</dbReference>
<feature type="transmembrane region" description="Helical" evidence="5">
    <location>
        <begin position="324"/>
        <end position="349"/>
    </location>
</feature>
<dbReference type="InterPro" id="IPR002657">
    <property type="entry name" value="BilAc:Na_symport/Acr3"/>
</dbReference>
<feature type="transmembrane region" description="Helical" evidence="5">
    <location>
        <begin position="83"/>
        <end position="104"/>
    </location>
</feature>
<feature type="transmembrane region" description="Helical" evidence="5">
    <location>
        <begin position="159"/>
        <end position="177"/>
    </location>
</feature>
<accession>A0A4Q7E4K2</accession>
<dbReference type="InterPro" id="IPR038770">
    <property type="entry name" value="Na+/solute_symporter_sf"/>
</dbReference>
<dbReference type="InterPro" id="IPR003807">
    <property type="entry name" value="DUF202"/>
</dbReference>
<dbReference type="GO" id="GO:0016020">
    <property type="term" value="C:membrane"/>
    <property type="evidence" value="ECO:0007669"/>
    <property type="project" value="InterPro"/>
</dbReference>
<organism evidence="7 8">
    <name type="scientific">Leptolyngbya iicbica LK</name>
    <dbReference type="NCBI Taxonomy" id="2294035"/>
    <lineage>
        <taxon>Bacteria</taxon>
        <taxon>Bacillati</taxon>
        <taxon>Cyanobacteriota</taxon>
        <taxon>Cyanophyceae</taxon>
        <taxon>Leptolyngbyales</taxon>
        <taxon>Leptolyngbyaceae</taxon>
        <taxon>Leptolyngbya group</taxon>
        <taxon>Leptolyngbya</taxon>
        <taxon>Leptolyngbya iicbica</taxon>
    </lineage>
</organism>
<evidence type="ECO:0000256" key="2">
    <source>
        <dbReference type="ARBA" id="ARBA00022692"/>
    </source>
</evidence>
<feature type="transmembrane region" description="Helical" evidence="5">
    <location>
        <begin position="197"/>
        <end position="216"/>
    </location>
</feature>
<feature type="transmembrane region" description="Helical" evidence="5">
    <location>
        <begin position="355"/>
        <end position="374"/>
    </location>
</feature>
<evidence type="ECO:0000256" key="5">
    <source>
        <dbReference type="SAM" id="Phobius"/>
    </source>
</evidence>
<dbReference type="InterPro" id="IPR004710">
    <property type="entry name" value="Bilac:Na_transpt"/>
</dbReference>
<feature type="transmembrane region" description="Helical" evidence="5">
    <location>
        <begin position="291"/>
        <end position="312"/>
    </location>
</feature>
<comment type="subcellular location">
    <subcellularLocation>
        <location evidence="1">Endomembrane system</location>
        <topology evidence="1">Multi-pass membrane protein</topology>
    </subcellularLocation>
</comment>
<feature type="transmembrane region" description="Helical" evidence="5">
    <location>
        <begin position="263"/>
        <end position="285"/>
    </location>
</feature>
<feature type="domain" description="DUF202" evidence="6">
    <location>
        <begin position="33"/>
        <end position="107"/>
    </location>
</feature>
<dbReference type="AlphaFoldDB" id="A0A4Q7E4K2"/>
<feature type="transmembrane region" description="Helical" evidence="5">
    <location>
        <begin position="410"/>
        <end position="431"/>
    </location>
</feature>
<reference evidence="7 8" key="1">
    <citation type="submission" date="2018-11" db="EMBL/GenBank/DDBJ databases">
        <title>Whole genome sequencing of an environmental sample.</title>
        <authorList>
            <person name="Sarangi A.N."/>
            <person name="Singh D."/>
            <person name="Tripathy S."/>
        </authorList>
    </citation>
    <scope>NUCLEOTIDE SEQUENCE [LARGE SCALE GENOMIC DNA]</scope>
    <source>
        <strain evidence="7 8">Lakshadweep</strain>
    </source>
</reference>
<dbReference type="Gene3D" id="1.20.1530.20">
    <property type="match status" value="1"/>
</dbReference>
<keyword evidence="4 5" id="KW-0472">Membrane</keyword>
<evidence type="ECO:0000256" key="1">
    <source>
        <dbReference type="ARBA" id="ARBA00004127"/>
    </source>
</evidence>
<proteinExistence type="predicted"/>
<feature type="transmembrane region" description="Helical" evidence="5">
    <location>
        <begin position="222"/>
        <end position="242"/>
    </location>
</feature>
<comment type="caution">
    <text evidence="7">The sequence shown here is derived from an EMBL/GenBank/DDBJ whole genome shotgun (WGS) entry which is preliminary data.</text>
</comment>
<dbReference type="Pfam" id="PF02656">
    <property type="entry name" value="DUF202"/>
    <property type="match status" value="1"/>
</dbReference>
<evidence type="ECO:0000259" key="6">
    <source>
        <dbReference type="Pfam" id="PF02656"/>
    </source>
</evidence>
<gene>
    <name evidence="7" type="ORF">DYY88_18650</name>
</gene>